<protein>
    <submittedName>
        <fullName evidence="1">Uncharacterized protein</fullName>
    </submittedName>
</protein>
<reference evidence="1" key="2">
    <citation type="submission" date="2023-02" db="EMBL/GenBank/DDBJ databases">
        <authorList>
            <person name="Swenson N.G."/>
            <person name="Wegrzyn J.L."/>
            <person name="Mcevoy S.L."/>
        </authorList>
    </citation>
    <scope>NUCLEOTIDE SEQUENCE</scope>
    <source>
        <strain evidence="1">91603</strain>
        <tissue evidence="1">Leaf</tissue>
    </source>
</reference>
<evidence type="ECO:0000313" key="2">
    <source>
        <dbReference type="Proteomes" id="UP001064489"/>
    </source>
</evidence>
<comment type="caution">
    <text evidence="1">The sequence shown here is derived from an EMBL/GenBank/DDBJ whole genome shotgun (WGS) entry which is preliminary data.</text>
</comment>
<proteinExistence type="predicted"/>
<dbReference type="Gene3D" id="3.30.360.10">
    <property type="entry name" value="Dihydrodipicolinate Reductase, domain 2"/>
    <property type="match status" value="1"/>
</dbReference>
<gene>
    <name evidence="1" type="ORF">LWI28_017457</name>
</gene>
<dbReference type="EMBL" id="JAJSOW010000102">
    <property type="protein sequence ID" value="KAI9177626.1"/>
    <property type="molecule type" value="Genomic_DNA"/>
</dbReference>
<accession>A0AAD5NSK5</accession>
<organism evidence="1 2">
    <name type="scientific">Acer negundo</name>
    <name type="common">Box elder</name>
    <dbReference type="NCBI Taxonomy" id="4023"/>
    <lineage>
        <taxon>Eukaryota</taxon>
        <taxon>Viridiplantae</taxon>
        <taxon>Streptophyta</taxon>
        <taxon>Embryophyta</taxon>
        <taxon>Tracheophyta</taxon>
        <taxon>Spermatophyta</taxon>
        <taxon>Magnoliopsida</taxon>
        <taxon>eudicotyledons</taxon>
        <taxon>Gunneridae</taxon>
        <taxon>Pentapetalae</taxon>
        <taxon>rosids</taxon>
        <taxon>malvids</taxon>
        <taxon>Sapindales</taxon>
        <taxon>Sapindaceae</taxon>
        <taxon>Hippocastanoideae</taxon>
        <taxon>Acereae</taxon>
        <taxon>Acer</taxon>
    </lineage>
</organism>
<dbReference type="AlphaFoldDB" id="A0AAD5NSK5"/>
<name>A0AAD5NSK5_ACENE</name>
<dbReference type="Proteomes" id="UP001064489">
    <property type="component" value="Chromosome 5"/>
</dbReference>
<evidence type="ECO:0000313" key="1">
    <source>
        <dbReference type="EMBL" id="KAI9177626.1"/>
    </source>
</evidence>
<sequence>MIRGHSAIGMFLINSAASAMRPVRPNTSTKPTTIVLEIFTPILHRIDNGEMEPSMYKPGSRGPEGADELLAKVGKRESNYCLVLSTFVPSSLDFCFKGSVKTTLRPQN</sequence>
<reference evidence="1" key="1">
    <citation type="journal article" date="2022" name="Plant J.">
        <title>Strategies of tolerance reflected in two North American maple genomes.</title>
        <authorList>
            <person name="McEvoy S.L."/>
            <person name="Sezen U.U."/>
            <person name="Trouern-Trend A."/>
            <person name="McMahon S.M."/>
            <person name="Schaberg P.G."/>
            <person name="Yang J."/>
            <person name="Wegrzyn J.L."/>
            <person name="Swenson N.G."/>
        </authorList>
    </citation>
    <scope>NUCLEOTIDE SEQUENCE</scope>
    <source>
        <strain evidence="1">91603</strain>
    </source>
</reference>
<keyword evidence="2" id="KW-1185">Reference proteome</keyword>